<evidence type="ECO:0000256" key="4">
    <source>
        <dbReference type="PROSITE-ProRule" id="PRU00335"/>
    </source>
</evidence>
<evidence type="ECO:0000259" key="5">
    <source>
        <dbReference type="PROSITE" id="PS50977"/>
    </source>
</evidence>
<keyword evidence="3" id="KW-0804">Transcription</keyword>
<organism evidence="6 7">
    <name type="scientific">Rouxiella chamberiensis</name>
    <dbReference type="NCBI Taxonomy" id="1513468"/>
    <lineage>
        <taxon>Bacteria</taxon>
        <taxon>Pseudomonadati</taxon>
        <taxon>Pseudomonadota</taxon>
        <taxon>Gammaproteobacteria</taxon>
        <taxon>Enterobacterales</taxon>
        <taxon>Yersiniaceae</taxon>
        <taxon>Rouxiella</taxon>
    </lineage>
</organism>
<dbReference type="Proteomes" id="UP001164712">
    <property type="component" value="Chromosome"/>
</dbReference>
<keyword evidence="2 4" id="KW-0238">DNA-binding</keyword>
<evidence type="ECO:0000313" key="6">
    <source>
        <dbReference type="EMBL" id="WAT01720.1"/>
    </source>
</evidence>
<dbReference type="Gene3D" id="1.10.10.60">
    <property type="entry name" value="Homeodomain-like"/>
    <property type="match status" value="1"/>
</dbReference>
<sequence length="213" mass="22877">MTTPTSQCAAPKSRGRKSTFDRDAALKTALDLFWRHGFESVSIADLCLAIGIAAPSLYHAFGSKTDLYREVLRLYAAGNLTGEEIAATPCAYSAVKLMLERGIAIVTQPDKPVGCMISSGMLMVGVENAEMAAELRKMRAEFREMLELRIARDVKAGVLPQTTDSASLARFYATVLQGLSVAAVDGATRGDLHSVMLAALQAWPVAKGKLPKQ</sequence>
<feature type="DNA-binding region" description="H-T-H motif" evidence="4">
    <location>
        <begin position="42"/>
        <end position="61"/>
    </location>
</feature>
<proteinExistence type="predicted"/>
<keyword evidence="7" id="KW-1185">Reference proteome</keyword>
<reference evidence="6" key="1">
    <citation type="submission" date="2022-12" db="EMBL/GenBank/DDBJ databases">
        <title>Complete genome sequence of an Australian strain of Rouxiella badensis DAR84756 and resolution of the R. badensis DSM100043 and R. chamberiensis DSM28324 genomes.</title>
        <authorList>
            <person name="Paul S."/>
            <person name="Anderson P.J."/>
            <person name="Maynard G."/>
            <person name="Dyall-Smith M."/>
            <person name="Kudinha T."/>
        </authorList>
    </citation>
    <scope>NUCLEOTIDE SEQUENCE</scope>
    <source>
        <strain evidence="6">DSM 28324</strain>
    </source>
</reference>
<dbReference type="RefSeq" id="WP_045047233.1">
    <property type="nucleotide sequence ID" value="NZ_CP114058.1"/>
</dbReference>
<dbReference type="InterPro" id="IPR009057">
    <property type="entry name" value="Homeodomain-like_sf"/>
</dbReference>
<dbReference type="Gene3D" id="1.10.357.10">
    <property type="entry name" value="Tetracycline Repressor, domain 2"/>
    <property type="match status" value="1"/>
</dbReference>
<name>A0ABY7HRC5_9GAMM</name>
<evidence type="ECO:0000256" key="2">
    <source>
        <dbReference type="ARBA" id="ARBA00023125"/>
    </source>
</evidence>
<evidence type="ECO:0000256" key="3">
    <source>
        <dbReference type="ARBA" id="ARBA00023163"/>
    </source>
</evidence>
<feature type="domain" description="HTH tetR-type" evidence="5">
    <location>
        <begin position="19"/>
        <end position="79"/>
    </location>
</feature>
<protein>
    <submittedName>
        <fullName evidence="6">TetR/AcrR family transcriptional regulator</fullName>
    </submittedName>
</protein>
<dbReference type="InterPro" id="IPR023772">
    <property type="entry name" value="DNA-bd_HTH_TetR-type_CS"/>
</dbReference>
<accession>A0ABY7HRC5</accession>
<dbReference type="SUPFAM" id="SSF46689">
    <property type="entry name" value="Homeodomain-like"/>
    <property type="match status" value="1"/>
</dbReference>
<dbReference type="SUPFAM" id="SSF48498">
    <property type="entry name" value="Tetracyclin repressor-like, C-terminal domain"/>
    <property type="match status" value="1"/>
</dbReference>
<dbReference type="EMBL" id="CP114058">
    <property type="protein sequence ID" value="WAT01720.1"/>
    <property type="molecule type" value="Genomic_DNA"/>
</dbReference>
<dbReference type="PROSITE" id="PS01081">
    <property type="entry name" value="HTH_TETR_1"/>
    <property type="match status" value="1"/>
</dbReference>
<dbReference type="PANTHER" id="PTHR47506">
    <property type="entry name" value="TRANSCRIPTIONAL REGULATORY PROTEIN"/>
    <property type="match status" value="1"/>
</dbReference>
<dbReference type="Pfam" id="PF00440">
    <property type="entry name" value="TetR_N"/>
    <property type="match status" value="1"/>
</dbReference>
<evidence type="ECO:0000313" key="7">
    <source>
        <dbReference type="Proteomes" id="UP001164712"/>
    </source>
</evidence>
<dbReference type="PROSITE" id="PS50977">
    <property type="entry name" value="HTH_TETR_2"/>
    <property type="match status" value="1"/>
</dbReference>
<dbReference type="InterPro" id="IPR001647">
    <property type="entry name" value="HTH_TetR"/>
</dbReference>
<gene>
    <name evidence="6" type="ORF">O1V66_02980</name>
</gene>
<dbReference type="InterPro" id="IPR036271">
    <property type="entry name" value="Tet_transcr_reg_TetR-rel_C_sf"/>
</dbReference>
<evidence type="ECO:0000256" key="1">
    <source>
        <dbReference type="ARBA" id="ARBA00023015"/>
    </source>
</evidence>
<keyword evidence="1" id="KW-0805">Transcription regulation</keyword>
<dbReference type="PANTHER" id="PTHR47506:SF1">
    <property type="entry name" value="HTH-TYPE TRANSCRIPTIONAL REGULATOR YJDC"/>
    <property type="match status" value="1"/>
</dbReference>